<evidence type="ECO:0000313" key="8">
    <source>
        <dbReference type="Proteomes" id="UP000317617"/>
    </source>
</evidence>
<feature type="transmembrane region" description="Helical" evidence="5">
    <location>
        <begin position="107"/>
        <end position="134"/>
    </location>
</feature>
<feature type="transmembrane region" description="Helical" evidence="5">
    <location>
        <begin position="550"/>
        <end position="572"/>
    </location>
</feature>
<dbReference type="GO" id="GO:0005886">
    <property type="term" value="C:plasma membrane"/>
    <property type="evidence" value="ECO:0007669"/>
    <property type="project" value="UniProtKB-SubCell"/>
</dbReference>
<evidence type="ECO:0000259" key="6">
    <source>
        <dbReference type="PROSITE" id="PS50928"/>
    </source>
</evidence>
<feature type="transmembrane region" description="Helical" evidence="5">
    <location>
        <begin position="76"/>
        <end position="95"/>
    </location>
</feature>
<dbReference type="AlphaFoldDB" id="A0A4Y3TIL3"/>
<dbReference type="EMBL" id="BJMU01000001">
    <property type="protein sequence ID" value="GEB81573.1"/>
    <property type="molecule type" value="Genomic_DNA"/>
</dbReference>
<reference evidence="7 8" key="1">
    <citation type="submission" date="2019-06" db="EMBL/GenBank/DDBJ databases">
        <title>Whole genome shotgun sequence of Acetobacter orleanensis NBRC 13752.</title>
        <authorList>
            <person name="Hosoyama A."/>
            <person name="Uohara A."/>
            <person name="Ohji S."/>
            <person name="Ichikawa N."/>
        </authorList>
    </citation>
    <scope>NUCLEOTIDE SEQUENCE [LARGE SCALE GENOMIC DNA]</scope>
    <source>
        <strain evidence="7 8">NBRC 13752</strain>
    </source>
</reference>
<dbReference type="PROSITE" id="PS50928">
    <property type="entry name" value="ABC_TM1"/>
    <property type="match status" value="2"/>
</dbReference>
<evidence type="ECO:0000256" key="3">
    <source>
        <dbReference type="ARBA" id="ARBA00022989"/>
    </source>
</evidence>
<keyword evidence="4 5" id="KW-0472">Membrane</keyword>
<keyword evidence="5" id="KW-0813">Transport</keyword>
<evidence type="ECO:0000256" key="2">
    <source>
        <dbReference type="ARBA" id="ARBA00022692"/>
    </source>
</evidence>
<dbReference type="STRING" id="104099.AD949_07625"/>
<feature type="transmembrane region" description="Helical" evidence="5">
    <location>
        <begin position="449"/>
        <end position="467"/>
    </location>
</feature>
<feature type="domain" description="ABC transmembrane type-1" evidence="6">
    <location>
        <begin position="73"/>
        <end position="267"/>
    </location>
</feature>
<name>A0A4Y3TIL3_9PROT</name>
<comment type="caution">
    <text evidence="7">The sequence shown here is derived from an EMBL/GenBank/DDBJ whole genome shotgun (WGS) entry which is preliminary data.</text>
</comment>
<evidence type="ECO:0000313" key="7">
    <source>
        <dbReference type="EMBL" id="GEB81573.1"/>
    </source>
</evidence>
<dbReference type="SUPFAM" id="SSF161098">
    <property type="entry name" value="MetI-like"/>
    <property type="match status" value="2"/>
</dbReference>
<gene>
    <name evidence="7" type="ORF">AOR01nite_00500</name>
</gene>
<dbReference type="Proteomes" id="UP000317617">
    <property type="component" value="Unassembled WGS sequence"/>
</dbReference>
<dbReference type="PANTHER" id="PTHR42744:SF1">
    <property type="entry name" value="BINDING-PROTEIN-DEPENDENT TRANSPORT SYSTEMS INNER MEMBRANE COMPONENT"/>
    <property type="match status" value="1"/>
</dbReference>
<dbReference type="Gene3D" id="1.10.3720.10">
    <property type="entry name" value="MetI-like"/>
    <property type="match status" value="2"/>
</dbReference>
<dbReference type="GO" id="GO:0055085">
    <property type="term" value="P:transmembrane transport"/>
    <property type="evidence" value="ECO:0007669"/>
    <property type="project" value="InterPro"/>
</dbReference>
<protein>
    <submittedName>
        <fullName evidence="7">ABC transporter permease</fullName>
    </submittedName>
</protein>
<feature type="transmembrane region" description="Helical" evidence="5">
    <location>
        <begin position="344"/>
        <end position="362"/>
    </location>
</feature>
<accession>A0A4Y3TIL3</accession>
<keyword evidence="3 5" id="KW-1133">Transmembrane helix</keyword>
<comment type="similarity">
    <text evidence="5">Belongs to the binding-protein-dependent transport system permease family.</text>
</comment>
<proteinExistence type="inferred from homology"/>
<dbReference type="Pfam" id="PF00528">
    <property type="entry name" value="BPD_transp_1"/>
    <property type="match status" value="2"/>
</dbReference>
<keyword evidence="8" id="KW-1185">Reference proteome</keyword>
<dbReference type="PANTHER" id="PTHR42744">
    <property type="entry name" value="BINDING-PROTEIN-DEPENDENT TRANSPORT SYSTEMS INNER MEMBRANE COMPONENT"/>
    <property type="match status" value="1"/>
</dbReference>
<evidence type="ECO:0000256" key="1">
    <source>
        <dbReference type="ARBA" id="ARBA00004651"/>
    </source>
</evidence>
<organism evidence="7 8">
    <name type="scientific">Acetobacter orleanensis</name>
    <dbReference type="NCBI Taxonomy" id="104099"/>
    <lineage>
        <taxon>Bacteria</taxon>
        <taxon>Pseudomonadati</taxon>
        <taxon>Pseudomonadota</taxon>
        <taxon>Alphaproteobacteria</taxon>
        <taxon>Acetobacterales</taxon>
        <taxon>Acetobacteraceae</taxon>
        <taxon>Acetobacter</taxon>
    </lineage>
</organism>
<dbReference type="InterPro" id="IPR000515">
    <property type="entry name" value="MetI-like"/>
</dbReference>
<evidence type="ECO:0000256" key="4">
    <source>
        <dbReference type="ARBA" id="ARBA00023136"/>
    </source>
</evidence>
<feature type="transmembrane region" description="Helical" evidence="5">
    <location>
        <begin position="246"/>
        <end position="266"/>
    </location>
</feature>
<feature type="transmembrane region" description="Helical" evidence="5">
    <location>
        <begin position="140"/>
        <end position="158"/>
    </location>
</feature>
<feature type="transmembrane region" description="Helical" evidence="5">
    <location>
        <begin position="419"/>
        <end position="442"/>
    </location>
</feature>
<sequence length="586" mass="63753">MKAGRAPDFSPSFQGPVTRLPPRHMTVVKVSLLVCLAGLAVLAGYSVNHTLAVPAPPLQTLLHLDILYLPDYAARTSLRMFIALGLSLAFSFLYATLAAKSRRAAQILVPLLDILHSIPALGFLGFTVAFFLGLFPGQSFGAELAVISTVFASQAWTMTSGMYHSLRTIPTELEEAARCFGLTSWQKFWRLDVPCAIPALVRNAMISMAGGWFVLVYSETIAVGHTRIALPGIGSYVGMALSQQNIGAVLAAILAMIGVILAYNQLLFRPLTVWASRFRLETTEQDAILTEPWMLRLLRRTHILRGGVDHLLSFLHRLASLPLGHRPGRTAPSQTLVSKRLSDGLWLSALGVIFLGAVKVVWGYGATAYTAEQILHVVILGFYTLLRVVSMLGLASLLWVPLGVWLGLNPARAQRAQMIVQSCAAFPANLLFPLFVATIIYVHLTPAVWLTPLLMLGAQWYIVFNVINGTASFPADLLEAGETFKVTGFLWWRKIILPGITPAYLTGVLAASGSAWNAAIAAEAVQWGHETLKVQGLGAYIAQATTDGDLSAAALGLAVMTLFILALNWLVWRPLSDYAYRRLKLI</sequence>
<keyword evidence="2 5" id="KW-0812">Transmembrane</keyword>
<feature type="domain" description="ABC transmembrane type-1" evidence="6">
    <location>
        <begin position="385"/>
        <end position="571"/>
    </location>
</feature>
<feature type="transmembrane region" description="Helical" evidence="5">
    <location>
        <begin position="374"/>
        <end position="399"/>
    </location>
</feature>
<dbReference type="CDD" id="cd06261">
    <property type="entry name" value="TM_PBP2"/>
    <property type="match status" value="1"/>
</dbReference>
<comment type="subcellular location">
    <subcellularLocation>
        <location evidence="1 5">Cell membrane</location>
        <topology evidence="1 5">Multi-pass membrane protein</topology>
    </subcellularLocation>
</comment>
<dbReference type="InterPro" id="IPR035906">
    <property type="entry name" value="MetI-like_sf"/>
</dbReference>
<evidence type="ECO:0000256" key="5">
    <source>
        <dbReference type="RuleBase" id="RU363032"/>
    </source>
</evidence>